<dbReference type="EMBL" id="LAZR01000399">
    <property type="protein sequence ID" value="KKN70661.1"/>
    <property type="molecule type" value="Genomic_DNA"/>
</dbReference>
<feature type="transmembrane region" description="Helical" evidence="1">
    <location>
        <begin position="6"/>
        <end position="27"/>
    </location>
</feature>
<keyword evidence="1" id="KW-0812">Transmembrane</keyword>
<gene>
    <name evidence="2" type="ORF">LCGC14_0428160</name>
</gene>
<evidence type="ECO:0000313" key="2">
    <source>
        <dbReference type="EMBL" id="KKN70661.1"/>
    </source>
</evidence>
<protein>
    <submittedName>
        <fullName evidence="2">Uncharacterized protein</fullName>
    </submittedName>
</protein>
<keyword evidence="1" id="KW-0472">Membrane</keyword>
<organism evidence="2">
    <name type="scientific">marine sediment metagenome</name>
    <dbReference type="NCBI Taxonomy" id="412755"/>
    <lineage>
        <taxon>unclassified sequences</taxon>
        <taxon>metagenomes</taxon>
        <taxon>ecological metagenomes</taxon>
    </lineage>
</organism>
<keyword evidence="1" id="KW-1133">Transmembrane helix</keyword>
<sequence length="73" mass="8127">MTKILFIWLMVLYTGVIVYSVMFALTIKEGEQDKLTMIHRIMYRHGTIVVGAIIAAAVLSLAGIGVWSVFDIP</sequence>
<proteinExistence type="predicted"/>
<name>A0A0F9VAS4_9ZZZZ</name>
<dbReference type="AlphaFoldDB" id="A0A0F9VAS4"/>
<evidence type="ECO:0000256" key="1">
    <source>
        <dbReference type="SAM" id="Phobius"/>
    </source>
</evidence>
<accession>A0A0F9VAS4</accession>
<reference evidence="2" key="1">
    <citation type="journal article" date="2015" name="Nature">
        <title>Complex archaea that bridge the gap between prokaryotes and eukaryotes.</title>
        <authorList>
            <person name="Spang A."/>
            <person name="Saw J.H."/>
            <person name="Jorgensen S.L."/>
            <person name="Zaremba-Niedzwiedzka K."/>
            <person name="Martijn J."/>
            <person name="Lind A.E."/>
            <person name="van Eijk R."/>
            <person name="Schleper C."/>
            <person name="Guy L."/>
            <person name="Ettema T.J."/>
        </authorList>
    </citation>
    <scope>NUCLEOTIDE SEQUENCE</scope>
</reference>
<comment type="caution">
    <text evidence="2">The sequence shown here is derived from an EMBL/GenBank/DDBJ whole genome shotgun (WGS) entry which is preliminary data.</text>
</comment>
<feature type="transmembrane region" description="Helical" evidence="1">
    <location>
        <begin position="48"/>
        <end position="70"/>
    </location>
</feature>